<accession>A0A5B1CE67</accession>
<gene>
    <name evidence="1" type="ORF">LF1_19690</name>
</gene>
<dbReference type="EMBL" id="VRLW01000001">
    <property type="protein sequence ID" value="KAA1259437.1"/>
    <property type="molecule type" value="Genomic_DNA"/>
</dbReference>
<proteinExistence type="predicted"/>
<evidence type="ECO:0000313" key="1">
    <source>
        <dbReference type="EMBL" id="KAA1259437.1"/>
    </source>
</evidence>
<keyword evidence="2" id="KW-1185">Reference proteome</keyword>
<comment type="caution">
    <text evidence="1">The sequence shown here is derived from an EMBL/GenBank/DDBJ whole genome shotgun (WGS) entry which is preliminary data.</text>
</comment>
<dbReference type="Proteomes" id="UP000322699">
    <property type="component" value="Unassembled WGS sequence"/>
</dbReference>
<reference evidence="1 2" key="1">
    <citation type="submission" date="2019-08" db="EMBL/GenBank/DDBJ databases">
        <title>Deep-cultivation of Planctomycetes and their phenomic and genomic characterization uncovers novel biology.</title>
        <authorList>
            <person name="Wiegand S."/>
            <person name="Jogler M."/>
            <person name="Boedeker C."/>
            <person name="Pinto D."/>
            <person name="Vollmers J."/>
            <person name="Rivas-Marin E."/>
            <person name="Kohn T."/>
            <person name="Peeters S.H."/>
            <person name="Heuer A."/>
            <person name="Rast P."/>
            <person name="Oberbeckmann S."/>
            <person name="Bunk B."/>
            <person name="Jeske O."/>
            <person name="Meyerdierks A."/>
            <person name="Storesund J.E."/>
            <person name="Kallscheuer N."/>
            <person name="Luecker S."/>
            <person name="Lage O.M."/>
            <person name="Pohl T."/>
            <person name="Merkel B.J."/>
            <person name="Hornburger P."/>
            <person name="Mueller R.-W."/>
            <person name="Bruemmer F."/>
            <person name="Labrenz M."/>
            <person name="Spormann A.M."/>
            <person name="Op Den Camp H."/>
            <person name="Overmann J."/>
            <person name="Amann R."/>
            <person name="Jetten M.S.M."/>
            <person name="Mascher T."/>
            <person name="Medema M.H."/>
            <person name="Devos D.P."/>
            <person name="Kaster A.-K."/>
            <person name="Ovreas L."/>
            <person name="Rohde M."/>
            <person name="Galperin M.Y."/>
            <person name="Jogler C."/>
        </authorList>
    </citation>
    <scope>NUCLEOTIDE SEQUENCE [LARGE SCALE GENOMIC DNA]</scope>
    <source>
        <strain evidence="1 2">LF1</strain>
    </source>
</reference>
<name>A0A5B1CE67_9BACT</name>
<evidence type="ECO:0000313" key="2">
    <source>
        <dbReference type="Proteomes" id="UP000322699"/>
    </source>
</evidence>
<organism evidence="1 2">
    <name type="scientific">Rubripirellula obstinata</name>
    <dbReference type="NCBI Taxonomy" id="406547"/>
    <lineage>
        <taxon>Bacteria</taxon>
        <taxon>Pseudomonadati</taxon>
        <taxon>Planctomycetota</taxon>
        <taxon>Planctomycetia</taxon>
        <taxon>Pirellulales</taxon>
        <taxon>Pirellulaceae</taxon>
        <taxon>Rubripirellula</taxon>
    </lineage>
</organism>
<dbReference type="AlphaFoldDB" id="A0A5B1CE67"/>
<protein>
    <submittedName>
        <fullName evidence="1">Uncharacterized protein</fullName>
    </submittedName>
</protein>
<dbReference type="RefSeq" id="WP_068264167.1">
    <property type="nucleotide sequence ID" value="NZ_LWSK01000056.1"/>
</dbReference>
<sequence length="253" mass="28643">MSDDQNEPCVETKMDTEQLILQLHGRAGTHPEESVDADSLIGFFQSFRPDGIKESRLFAGLELFNRNDSSDVVAEGLDDRLTQLFDVAGNHYRPGGGKDAYFVVRNPAPIDPELVERLARELLGNLAELATTVGDAETATVLESNPRIRVLEGLPPKHPRSDDEKTAFLRMMQEDVPSLVTRLDVSGIAKALRPAYYFIACDPLLRDHLMWPMYSQAAGMDDPFEPYFQLWKHGVKYRIFQEDQVDFYLPRVQ</sequence>